<proteinExistence type="predicted"/>
<dbReference type="AlphaFoldDB" id="A0A0E3VX55"/>
<accession>A0A0E3VX55</accession>
<evidence type="ECO:0000313" key="2">
    <source>
        <dbReference type="Proteomes" id="UP000063308"/>
    </source>
</evidence>
<protein>
    <submittedName>
        <fullName evidence="1">Uncharacterized protein</fullName>
    </submittedName>
</protein>
<organism evidence="1 2">
    <name type="scientific">Bradyrhizobium diazoefficiens</name>
    <dbReference type="NCBI Taxonomy" id="1355477"/>
    <lineage>
        <taxon>Bacteria</taxon>
        <taxon>Pseudomonadati</taxon>
        <taxon>Pseudomonadota</taxon>
        <taxon>Alphaproteobacteria</taxon>
        <taxon>Hyphomicrobiales</taxon>
        <taxon>Nitrobacteraceae</taxon>
        <taxon>Bradyrhizobium</taxon>
    </lineage>
</organism>
<evidence type="ECO:0000313" key="1">
    <source>
        <dbReference type="EMBL" id="BAR62070.1"/>
    </source>
</evidence>
<name>A0A0E3VX55_9BRAD</name>
<gene>
    <name evidence="1" type="ORF">NK6_8926</name>
</gene>
<dbReference type="Proteomes" id="UP000063308">
    <property type="component" value="Chromosome"/>
</dbReference>
<sequence length="35" mass="3838">MIWITLEGAFHRAHSAAKQWVGRTVVSSAKPGVFV</sequence>
<reference evidence="1 2" key="1">
    <citation type="submission" date="2014-11" db="EMBL/GenBank/DDBJ databases">
        <title>Symbiosis island explosion on the genome of extra-slow-growing strains of soybean bradyrhizobia with massive insertion sequences.</title>
        <authorList>
            <person name="Iida T."/>
            <person name="Minamisawa K."/>
        </authorList>
    </citation>
    <scope>NUCLEOTIDE SEQUENCE [LARGE SCALE GENOMIC DNA]</scope>
    <source>
        <strain evidence="1 2">NK6</strain>
    </source>
</reference>
<dbReference type="EMBL" id="AP014685">
    <property type="protein sequence ID" value="BAR62070.1"/>
    <property type="molecule type" value="Genomic_DNA"/>
</dbReference>